<evidence type="ECO:0000313" key="3">
    <source>
        <dbReference type="Proteomes" id="UP000070700"/>
    </source>
</evidence>
<evidence type="ECO:0000313" key="2">
    <source>
        <dbReference type="EMBL" id="KUJ14969.1"/>
    </source>
</evidence>
<dbReference type="GeneID" id="28818307"/>
<organism evidence="2 3">
    <name type="scientific">Mollisia scopiformis</name>
    <name type="common">Conifer needle endophyte fungus</name>
    <name type="synonym">Phialocephala scopiformis</name>
    <dbReference type="NCBI Taxonomy" id="149040"/>
    <lineage>
        <taxon>Eukaryota</taxon>
        <taxon>Fungi</taxon>
        <taxon>Dikarya</taxon>
        <taxon>Ascomycota</taxon>
        <taxon>Pezizomycotina</taxon>
        <taxon>Leotiomycetes</taxon>
        <taxon>Helotiales</taxon>
        <taxon>Mollisiaceae</taxon>
        <taxon>Mollisia</taxon>
    </lineage>
</organism>
<dbReference type="Pfam" id="PF06985">
    <property type="entry name" value="HET"/>
    <property type="match status" value="1"/>
</dbReference>
<keyword evidence="3" id="KW-1185">Reference proteome</keyword>
<name>A0A194X4H9_MOLSC</name>
<gene>
    <name evidence="2" type="ORF">LY89DRAFT_569883</name>
</gene>
<dbReference type="PANTHER" id="PTHR33112:SF16">
    <property type="entry name" value="HETEROKARYON INCOMPATIBILITY DOMAIN-CONTAINING PROTEIN"/>
    <property type="match status" value="1"/>
</dbReference>
<protein>
    <submittedName>
        <fullName evidence="2">HET-domain-containing protein</fullName>
    </submittedName>
</protein>
<sequence length="333" mass="38390">LRQCVADHSSCGTRNHGVKLPSRLLELHSNAIRLREACEVSRNMKYATLSHCWGPRGVEAKLTKELLEDFRANIRPESLPRTFQDAISITRRLGLAYLWIDSLCIIQDDPVDWEKESISMSEVYGNSWVNIAASWAKDCSEGCLYRSNPKIDRFQVEVKAWQDRQVRLQTLEVIPANMVLNSISMSVLSDRGWVLQERLLSPRTLHFTKAQIFWECNTLLGCESFPNGVPACTTVSDIHIVKNNLSEQWHRIITKYTRCNLTQRRDVLVAMSGIIKRLQEQRQDICVAGIWRQDPEMQLLWMRSPSDVQKARYLYTAPTWSWASSQGPIQQQE</sequence>
<feature type="non-terminal residue" evidence="2">
    <location>
        <position position="1"/>
    </location>
</feature>
<dbReference type="OrthoDB" id="5125733at2759"/>
<dbReference type="InParanoid" id="A0A194X4H9"/>
<evidence type="ECO:0000259" key="1">
    <source>
        <dbReference type="Pfam" id="PF06985"/>
    </source>
</evidence>
<dbReference type="EMBL" id="KQ947419">
    <property type="protein sequence ID" value="KUJ14969.1"/>
    <property type="molecule type" value="Genomic_DNA"/>
</dbReference>
<dbReference type="Proteomes" id="UP000070700">
    <property type="component" value="Unassembled WGS sequence"/>
</dbReference>
<accession>A0A194X4H9</accession>
<dbReference type="PANTHER" id="PTHR33112">
    <property type="entry name" value="DOMAIN PROTEIN, PUTATIVE-RELATED"/>
    <property type="match status" value="1"/>
</dbReference>
<feature type="non-terminal residue" evidence="2">
    <location>
        <position position="333"/>
    </location>
</feature>
<feature type="domain" description="Heterokaryon incompatibility" evidence="1">
    <location>
        <begin position="46"/>
        <end position="197"/>
    </location>
</feature>
<dbReference type="InterPro" id="IPR010730">
    <property type="entry name" value="HET"/>
</dbReference>
<dbReference type="RefSeq" id="XP_018069324.1">
    <property type="nucleotide sequence ID" value="XM_018208581.1"/>
</dbReference>
<dbReference type="KEGG" id="psco:LY89DRAFT_569883"/>
<proteinExistence type="predicted"/>
<dbReference type="AlphaFoldDB" id="A0A194X4H9"/>
<reference evidence="2 3" key="1">
    <citation type="submission" date="2015-10" db="EMBL/GenBank/DDBJ databases">
        <title>Full genome of DAOMC 229536 Phialocephala scopiformis, a fungal endophyte of spruce producing the potent anti-insectan compound rugulosin.</title>
        <authorList>
            <consortium name="DOE Joint Genome Institute"/>
            <person name="Walker A.K."/>
            <person name="Frasz S.L."/>
            <person name="Seifert K.A."/>
            <person name="Miller J.D."/>
            <person name="Mondo S.J."/>
            <person name="Labutti K."/>
            <person name="Lipzen A."/>
            <person name="Dockter R."/>
            <person name="Kennedy M."/>
            <person name="Grigoriev I.V."/>
            <person name="Spatafora J.W."/>
        </authorList>
    </citation>
    <scope>NUCLEOTIDE SEQUENCE [LARGE SCALE GENOMIC DNA]</scope>
    <source>
        <strain evidence="2 3">CBS 120377</strain>
    </source>
</reference>